<keyword evidence="2" id="KW-1185">Reference proteome</keyword>
<protein>
    <submittedName>
        <fullName evidence="1">Uncharacterized protein</fullName>
    </submittedName>
</protein>
<organism evidence="1 2">
    <name type="scientific">Glycomyces harbinensis</name>
    <dbReference type="NCBI Taxonomy" id="58114"/>
    <lineage>
        <taxon>Bacteria</taxon>
        <taxon>Bacillati</taxon>
        <taxon>Actinomycetota</taxon>
        <taxon>Actinomycetes</taxon>
        <taxon>Glycomycetales</taxon>
        <taxon>Glycomycetaceae</taxon>
        <taxon>Glycomyces</taxon>
    </lineage>
</organism>
<dbReference type="AlphaFoldDB" id="A0A1G7CWJ2"/>
<dbReference type="OrthoDB" id="5182181at2"/>
<accession>A0A1G7CWJ2</accession>
<dbReference type="RefSeq" id="WP_091040284.1">
    <property type="nucleotide sequence ID" value="NZ_FNAD01000021.1"/>
</dbReference>
<dbReference type="Proteomes" id="UP000198949">
    <property type="component" value="Unassembled WGS sequence"/>
</dbReference>
<evidence type="ECO:0000313" key="2">
    <source>
        <dbReference type="Proteomes" id="UP000198949"/>
    </source>
</evidence>
<name>A0A1G7CWJ2_9ACTN</name>
<reference evidence="2" key="1">
    <citation type="submission" date="2016-10" db="EMBL/GenBank/DDBJ databases">
        <authorList>
            <person name="Varghese N."/>
            <person name="Submissions S."/>
        </authorList>
    </citation>
    <scope>NUCLEOTIDE SEQUENCE [LARGE SCALE GENOMIC DNA]</scope>
    <source>
        <strain evidence="2">CGMCC 4.3516</strain>
    </source>
</reference>
<evidence type="ECO:0000313" key="1">
    <source>
        <dbReference type="EMBL" id="SDE43678.1"/>
    </source>
</evidence>
<sequence length="201" mass="22126">MSRDLPELEFNRGEAFLRMDEAVAQTIEGLPNFPGFQQRTTLKLECAEEGRESYEVNYTFPEETIGSDLVTKEYFAVLKEYWPSIGWEVHGERDDVDGDIADIQATRPDGVNVWYSNVLGQIVIHSQVACIEPEGEPVCGPPLGGVTPENDSTKDCVIETPEESESESVDAIAPFRGAGAAMIPWSRESGPGETGHGSFRQ</sequence>
<gene>
    <name evidence="1" type="ORF">SAMN05216270_12175</name>
</gene>
<dbReference type="EMBL" id="FNAD01000021">
    <property type="protein sequence ID" value="SDE43678.1"/>
    <property type="molecule type" value="Genomic_DNA"/>
</dbReference>
<proteinExistence type="predicted"/>